<dbReference type="Gene3D" id="1.20.1250.20">
    <property type="entry name" value="MFS general substrate transporter like domains"/>
    <property type="match status" value="2"/>
</dbReference>
<dbReference type="Proteomes" id="UP000192639">
    <property type="component" value="Unassembled WGS sequence"/>
</dbReference>
<dbReference type="InterPro" id="IPR036259">
    <property type="entry name" value="MFS_trans_sf"/>
</dbReference>
<keyword evidence="5 7" id="KW-0472">Membrane</keyword>
<comment type="subcellular location">
    <subcellularLocation>
        <location evidence="1">Membrane</location>
        <topology evidence="1">Multi-pass membrane protein</topology>
    </subcellularLocation>
</comment>
<evidence type="ECO:0000256" key="5">
    <source>
        <dbReference type="ARBA" id="ARBA00023136"/>
    </source>
</evidence>
<keyword evidence="4 7" id="KW-1133">Transmembrane helix</keyword>
<evidence type="ECO:0000259" key="8">
    <source>
        <dbReference type="Pfam" id="PF12832"/>
    </source>
</evidence>
<sequence>MFRIRTKLGNLNRRLLIHPKLLYFATSLFFYTLHMYRSQFVTEMYGVKKSYWGLYFTIPQIASLVFGINAAAFVDRLGIQKWILVGSIGVAMALFGAFFAISSFALFLAIFTIYFSCVSVTIPLIDKVVLEFLDRTDGVEMANYGRQRMFCPIGYIVCCFILDYIVGTSQVGGSVVYDFRPLIPYALVTGAAAIGAVLLLVANLPRQNAAQRSNLRLVGSLLRNSEFTFFILLIFLNGITRASMTNYVNVYYDDHLGFNKDNKNATGLSLYQWIHNGRKKAVAVLFGNITELAVYVLSAPIVCRYGLLLPIFWSQLAQVVRFGGYFLLAADSPIRFEVVLLLEMVKGVGFGLIQSSAATLAVRLVASDMKGTAQLVYNGAFIALGTVAAGVGFLFVFNAYKATGNMIPVAAYKAMFLIDGLLTLLCIGLMLMKYAMKDRVLFDTDRLNEKLDRISAEALEEEMEDVKEIDGQEEEEKVDDLKKVKIAAKEL</sequence>
<dbReference type="SUPFAM" id="SSF103473">
    <property type="entry name" value="MFS general substrate transporter"/>
    <property type="match status" value="1"/>
</dbReference>
<feature type="transmembrane region" description="Helical" evidence="7">
    <location>
        <begin position="81"/>
        <end position="101"/>
    </location>
</feature>
<dbReference type="InterPro" id="IPR051717">
    <property type="entry name" value="MFS_MFSD6"/>
</dbReference>
<feature type="transmembrane region" description="Helical" evidence="7">
    <location>
        <begin position="225"/>
        <end position="244"/>
    </location>
</feature>
<evidence type="ECO:0000256" key="3">
    <source>
        <dbReference type="ARBA" id="ARBA00022692"/>
    </source>
</evidence>
<feature type="transmembrane region" description="Helical" evidence="7">
    <location>
        <begin position="348"/>
        <end position="366"/>
    </location>
</feature>
<dbReference type="OrthoDB" id="515887at2759"/>
<feature type="transmembrane region" description="Helical" evidence="7">
    <location>
        <begin position="375"/>
        <end position="397"/>
    </location>
</feature>
<keyword evidence="6" id="KW-0175">Coiled coil</keyword>
<feature type="transmembrane region" description="Helical" evidence="7">
    <location>
        <begin position="149"/>
        <end position="167"/>
    </location>
</feature>
<dbReference type="InterPro" id="IPR024989">
    <property type="entry name" value="MFS_assoc_dom"/>
</dbReference>
<dbReference type="GO" id="GO:0016020">
    <property type="term" value="C:membrane"/>
    <property type="evidence" value="ECO:0007669"/>
    <property type="project" value="UniProtKB-SubCell"/>
</dbReference>
<keyword evidence="10" id="KW-1185">Reference proteome</keyword>
<protein>
    <recommendedName>
        <fullName evidence="8">Major facilitator superfamily associated domain-containing protein</fullName>
    </recommendedName>
</protein>
<evidence type="ECO:0000256" key="4">
    <source>
        <dbReference type="ARBA" id="ARBA00022989"/>
    </source>
</evidence>
<feature type="coiled-coil region" evidence="6">
    <location>
        <begin position="444"/>
        <end position="476"/>
    </location>
</feature>
<organism evidence="9 10">
    <name type="scientific">Enterospora canceri</name>
    <dbReference type="NCBI Taxonomy" id="1081671"/>
    <lineage>
        <taxon>Eukaryota</taxon>
        <taxon>Fungi</taxon>
        <taxon>Fungi incertae sedis</taxon>
        <taxon>Microsporidia</taxon>
        <taxon>Enterocytozoonidae</taxon>
        <taxon>Enterospora</taxon>
    </lineage>
</organism>
<feature type="transmembrane region" description="Helical" evidence="7">
    <location>
        <begin position="107"/>
        <end position="129"/>
    </location>
</feature>
<reference evidence="9 10" key="1">
    <citation type="journal article" date="2017" name="Environ. Microbiol.">
        <title>Decay of the glycolytic pathway and adaptation to intranuclear parasitism within Enterocytozoonidae microsporidia.</title>
        <authorList>
            <person name="Wiredu Boakye D."/>
            <person name="Jaroenlak P."/>
            <person name="Prachumwat A."/>
            <person name="Williams T.A."/>
            <person name="Bateman K.S."/>
            <person name="Itsathitphaisarn O."/>
            <person name="Sritunyalucksana K."/>
            <person name="Paszkiewicz K.H."/>
            <person name="Moore K.A."/>
            <person name="Stentiford G.D."/>
            <person name="Williams B.A."/>
        </authorList>
    </citation>
    <scope>NUCLEOTIDE SEQUENCE [LARGE SCALE GENOMIC DNA]</scope>
    <source>
        <strain evidence="9 10">GB1</strain>
    </source>
</reference>
<dbReference type="Pfam" id="PF12832">
    <property type="entry name" value="MFS_1_like"/>
    <property type="match status" value="1"/>
</dbReference>
<evidence type="ECO:0000256" key="7">
    <source>
        <dbReference type="SAM" id="Phobius"/>
    </source>
</evidence>
<gene>
    <name evidence="9" type="ORF">ECANGB1_665</name>
</gene>
<feature type="transmembrane region" description="Helical" evidence="7">
    <location>
        <begin position="292"/>
        <end position="313"/>
    </location>
</feature>
<proteinExistence type="inferred from homology"/>
<feature type="domain" description="Major facilitator superfamily associated" evidence="8">
    <location>
        <begin position="45"/>
        <end position="387"/>
    </location>
</feature>
<dbReference type="VEuPathDB" id="MicrosporidiaDB:ECANGB1_665"/>
<evidence type="ECO:0000256" key="1">
    <source>
        <dbReference type="ARBA" id="ARBA00004141"/>
    </source>
</evidence>
<feature type="transmembrane region" description="Helical" evidence="7">
    <location>
        <begin position="21"/>
        <end position="40"/>
    </location>
</feature>
<evidence type="ECO:0000313" key="10">
    <source>
        <dbReference type="Proteomes" id="UP000192639"/>
    </source>
</evidence>
<feature type="transmembrane region" description="Helical" evidence="7">
    <location>
        <begin position="52"/>
        <end position="74"/>
    </location>
</feature>
<keyword evidence="3 7" id="KW-0812">Transmembrane</keyword>
<evidence type="ECO:0000256" key="6">
    <source>
        <dbReference type="SAM" id="Coils"/>
    </source>
</evidence>
<comment type="caution">
    <text evidence="9">The sequence shown here is derived from an EMBL/GenBank/DDBJ whole genome shotgun (WGS) entry which is preliminary data.</text>
</comment>
<dbReference type="PANTHER" id="PTHR16172">
    <property type="entry name" value="MAJOR FACILITATOR SUPERFAMILY DOMAIN-CONTAINING PROTEIN 6-LIKE"/>
    <property type="match status" value="1"/>
</dbReference>
<evidence type="ECO:0000313" key="9">
    <source>
        <dbReference type="EMBL" id="ORD94463.1"/>
    </source>
</evidence>
<accession>A0A1Y1S7L4</accession>
<evidence type="ECO:0000256" key="2">
    <source>
        <dbReference type="ARBA" id="ARBA00005241"/>
    </source>
</evidence>
<feature type="transmembrane region" description="Helical" evidence="7">
    <location>
        <begin position="409"/>
        <end position="432"/>
    </location>
</feature>
<dbReference type="EMBL" id="LWDP01000019">
    <property type="protein sequence ID" value="ORD94463.1"/>
    <property type="molecule type" value="Genomic_DNA"/>
</dbReference>
<comment type="similarity">
    <text evidence="2">Belongs to the major facilitator superfamily. MFSD6 family.</text>
</comment>
<name>A0A1Y1S7L4_9MICR</name>
<dbReference type="PANTHER" id="PTHR16172:SF41">
    <property type="entry name" value="MAJOR FACILITATOR SUPERFAMILY DOMAIN-CONTAINING PROTEIN 6-LIKE"/>
    <property type="match status" value="1"/>
</dbReference>
<feature type="transmembrane region" description="Helical" evidence="7">
    <location>
        <begin position="182"/>
        <end position="204"/>
    </location>
</feature>
<dbReference type="AlphaFoldDB" id="A0A1Y1S7L4"/>